<keyword evidence="1 2" id="KW-0597">Phosphoprotein</keyword>
<gene>
    <name evidence="4" type="ORF">AVDCRST_MAG68-1966</name>
</gene>
<dbReference type="InterPro" id="IPR001789">
    <property type="entry name" value="Sig_transdc_resp-reg_receiver"/>
</dbReference>
<proteinExistence type="predicted"/>
<dbReference type="InterPro" id="IPR011006">
    <property type="entry name" value="CheY-like_superfamily"/>
</dbReference>
<protein>
    <submittedName>
        <fullName evidence="4">Two-component transcriptional response regulator, LuxR family</fullName>
    </submittedName>
</protein>
<dbReference type="GO" id="GO:0000160">
    <property type="term" value="P:phosphorelay signal transduction system"/>
    <property type="evidence" value="ECO:0007669"/>
    <property type="project" value="InterPro"/>
</dbReference>
<dbReference type="Gene3D" id="3.40.50.2300">
    <property type="match status" value="1"/>
</dbReference>
<dbReference type="InterPro" id="IPR050595">
    <property type="entry name" value="Bact_response_regulator"/>
</dbReference>
<accession>A0A6J4L393</accession>
<reference evidence="4" key="1">
    <citation type="submission" date="2020-02" db="EMBL/GenBank/DDBJ databases">
        <authorList>
            <person name="Meier V. D."/>
        </authorList>
    </citation>
    <scope>NUCLEOTIDE SEQUENCE</scope>
    <source>
        <strain evidence="4">AVDCRST_MAG68</strain>
    </source>
</reference>
<dbReference type="SUPFAM" id="SSF52172">
    <property type="entry name" value="CheY-like"/>
    <property type="match status" value="1"/>
</dbReference>
<dbReference type="EMBL" id="CADCTW010000095">
    <property type="protein sequence ID" value="CAA9321795.1"/>
    <property type="molecule type" value="Genomic_DNA"/>
</dbReference>
<evidence type="ECO:0000256" key="2">
    <source>
        <dbReference type="PROSITE-ProRule" id="PRU00169"/>
    </source>
</evidence>
<feature type="domain" description="Response regulatory" evidence="3">
    <location>
        <begin position="4"/>
        <end position="121"/>
    </location>
</feature>
<feature type="modified residue" description="4-aspartylphosphate" evidence="2">
    <location>
        <position position="54"/>
    </location>
</feature>
<dbReference type="CDD" id="cd17552">
    <property type="entry name" value="REC_RR468-like"/>
    <property type="match status" value="1"/>
</dbReference>
<dbReference type="SMART" id="SM00448">
    <property type="entry name" value="REC"/>
    <property type="match status" value="1"/>
</dbReference>
<name>A0A6J4L393_9BACT</name>
<dbReference type="Pfam" id="PF00072">
    <property type="entry name" value="Response_reg"/>
    <property type="match status" value="1"/>
</dbReference>
<evidence type="ECO:0000313" key="4">
    <source>
        <dbReference type="EMBL" id="CAA9321795.1"/>
    </source>
</evidence>
<evidence type="ECO:0000259" key="3">
    <source>
        <dbReference type="PROSITE" id="PS50110"/>
    </source>
</evidence>
<dbReference type="PANTHER" id="PTHR44591">
    <property type="entry name" value="STRESS RESPONSE REGULATOR PROTEIN 1"/>
    <property type="match status" value="1"/>
</dbReference>
<evidence type="ECO:0000256" key="1">
    <source>
        <dbReference type="ARBA" id="ARBA00022553"/>
    </source>
</evidence>
<organism evidence="4">
    <name type="scientific">uncultured Gemmatimonadota bacterium</name>
    <dbReference type="NCBI Taxonomy" id="203437"/>
    <lineage>
        <taxon>Bacteria</taxon>
        <taxon>Pseudomonadati</taxon>
        <taxon>Gemmatimonadota</taxon>
        <taxon>environmental samples</taxon>
    </lineage>
</organism>
<dbReference type="PROSITE" id="PS50110">
    <property type="entry name" value="RESPONSE_REGULATORY"/>
    <property type="match status" value="1"/>
</dbReference>
<dbReference type="PANTHER" id="PTHR44591:SF22">
    <property type="entry name" value="CHEY SUBFAMILY"/>
    <property type="match status" value="1"/>
</dbReference>
<sequence length="125" mass="13509">MSRRVLVIDDEDDIREVAQLSLEAVAGWEVYGASSGAEGLRIAAERVPDAILLDVMMPEMDGPSTFRALQAQASTAGIPVILLTAKVQASDRSRFEGLGVHGVLTKPFDPMELSRQVSDVLGWQD</sequence>
<dbReference type="AlphaFoldDB" id="A0A6J4L393"/>